<keyword evidence="5 7" id="KW-0472">Membrane</keyword>
<dbReference type="InterPro" id="IPR011701">
    <property type="entry name" value="MFS"/>
</dbReference>
<dbReference type="Proteomes" id="UP000716291">
    <property type="component" value="Unassembled WGS sequence"/>
</dbReference>
<evidence type="ECO:0000313" key="10">
    <source>
        <dbReference type="Proteomes" id="UP000716291"/>
    </source>
</evidence>
<dbReference type="PANTHER" id="PTHR23501:SF191">
    <property type="entry name" value="VACUOLAR BASIC AMINO ACID TRANSPORTER 4"/>
    <property type="match status" value="1"/>
</dbReference>
<name>A0A9P6WWF4_RHIOR</name>
<feature type="transmembrane region" description="Helical" evidence="7">
    <location>
        <begin position="89"/>
        <end position="108"/>
    </location>
</feature>
<dbReference type="InterPro" id="IPR036259">
    <property type="entry name" value="MFS_trans_sf"/>
</dbReference>
<evidence type="ECO:0000256" key="7">
    <source>
        <dbReference type="SAM" id="Phobius"/>
    </source>
</evidence>
<organism evidence="9 10">
    <name type="scientific">Rhizopus oryzae</name>
    <name type="common">Mucormycosis agent</name>
    <name type="synonym">Rhizopus arrhizus var. delemar</name>
    <dbReference type="NCBI Taxonomy" id="64495"/>
    <lineage>
        <taxon>Eukaryota</taxon>
        <taxon>Fungi</taxon>
        <taxon>Fungi incertae sedis</taxon>
        <taxon>Mucoromycota</taxon>
        <taxon>Mucoromycotina</taxon>
        <taxon>Mucoromycetes</taxon>
        <taxon>Mucorales</taxon>
        <taxon>Mucorineae</taxon>
        <taxon>Rhizopodaceae</taxon>
        <taxon>Rhizopus</taxon>
    </lineage>
</organism>
<dbReference type="GO" id="GO:0005886">
    <property type="term" value="C:plasma membrane"/>
    <property type="evidence" value="ECO:0007669"/>
    <property type="project" value="TreeGrafter"/>
</dbReference>
<evidence type="ECO:0000256" key="5">
    <source>
        <dbReference type="ARBA" id="ARBA00023136"/>
    </source>
</evidence>
<proteinExistence type="predicted"/>
<evidence type="ECO:0000256" key="1">
    <source>
        <dbReference type="ARBA" id="ARBA00004127"/>
    </source>
</evidence>
<dbReference type="Gene3D" id="1.20.1720.10">
    <property type="entry name" value="Multidrug resistance protein D"/>
    <property type="match status" value="1"/>
</dbReference>
<dbReference type="PANTHER" id="PTHR23501">
    <property type="entry name" value="MAJOR FACILITATOR SUPERFAMILY"/>
    <property type="match status" value="1"/>
</dbReference>
<evidence type="ECO:0000256" key="3">
    <source>
        <dbReference type="ARBA" id="ARBA00022692"/>
    </source>
</evidence>
<comment type="subcellular location">
    <subcellularLocation>
        <location evidence="1">Endomembrane system</location>
        <topology evidence="1">Multi-pass membrane protein</topology>
    </subcellularLocation>
</comment>
<evidence type="ECO:0000256" key="2">
    <source>
        <dbReference type="ARBA" id="ARBA00022448"/>
    </source>
</evidence>
<keyword evidence="3 7" id="KW-0812">Transmembrane</keyword>
<dbReference type="OrthoDB" id="2250549at2759"/>
<sequence length="210" mass="22732">METTNSSNTNISDSTVDQSIPTPAPVTEKTETVNEDKKLSTVEEYKNKKTNRLLTFIGLQVALFLSALDSTIISTALPRIGSDFNQMTIVSWVATAYILTFDAFQPLFAKFSDIFGRKWILMFGIGLFLFGSVLCGAATTMIMLIVARAIAGIGAAGINSMVFIIISDIVPLEKRGSYQGIINAVFALASVFGPLIGVSISVFQLLRKLC</sequence>
<dbReference type="PROSITE" id="PS50850">
    <property type="entry name" value="MFS"/>
    <property type="match status" value="1"/>
</dbReference>
<evidence type="ECO:0000256" key="6">
    <source>
        <dbReference type="SAM" id="MobiDB-lite"/>
    </source>
</evidence>
<comment type="caution">
    <text evidence="9">The sequence shown here is derived from an EMBL/GenBank/DDBJ whole genome shotgun (WGS) entry which is preliminary data.</text>
</comment>
<feature type="transmembrane region" description="Helical" evidence="7">
    <location>
        <begin position="182"/>
        <end position="206"/>
    </location>
</feature>
<feature type="transmembrane region" description="Helical" evidence="7">
    <location>
        <begin position="149"/>
        <end position="170"/>
    </location>
</feature>
<dbReference type="PRINTS" id="PR01036">
    <property type="entry name" value="TCRTETB"/>
</dbReference>
<feature type="transmembrane region" description="Helical" evidence="7">
    <location>
        <begin position="53"/>
        <end position="77"/>
    </location>
</feature>
<evidence type="ECO:0000259" key="8">
    <source>
        <dbReference type="PROSITE" id="PS50850"/>
    </source>
</evidence>
<dbReference type="SUPFAM" id="SSF103473">
    <property type="entry name" value="MFS general substrate transporter"/>
    <property type="match status" value="1"/>
</dbReference>
<dbReference type="EMBL" id="JAANQT010004935">
    <property type="protein sequence ID" value="KAG1296607.1"/>
    <property type="molecule type" value="Genomic_DNA"/>
</dbReference>
<dbReference type="Pfam" id="PF07690">
    <property type="entry name" value="MFS_1"/>
    <property type="match status" value="1"/>
</dbReference>
<dbReference type="InterPro" id="IPR020846">
    <property type="entry name" value="MFS_dom"/>
</dbReference>
<dbReference type="AlphaFoldDB" id="A0A9P6WWF4"/>
<feature type="region of interest" description="Disordered" evidence="6">
    <location>
        <begin position="1"/>
        <end position="33"/>
    </location>
</feature>
<keyword evidence="2" id="KW-0813">Transport</keyword>
<evidence type="ECO:0000256" key="4">
    <source>
        <dbReference type="ARBA" id="ARBA00022989"/>
    </source>
</evidence>
<keyword evidence="4 7" id="KW-1133">Transmembrane helix</keyword>
<gene>
    <name evidence="9" type="ORF">G6F64_013168</name>
</gene>
<dbReference type="GO" id="GO:0022857">
    <property type="term" value="F:transmembrane transporter activity"/>
    <property type="evidence" value="ECO:0007669"/>
    <property type="project" value="InterPro"/>
</dbReference>
<protein>
    <recommendedName>
        <fullName evidence="8">Major facilitator superfamily (MFS) profile domain-containing protein</fullName>
    </recommendedName>
</protein>
<keyword evidence="10" id="KW-1185">Reference proteome</keyword>
<reference evidence="9" key="1">
    <citation type="journal article" date="2020" name="Microb. Genom.">
        <title>Genetic diversity of clinical and environmental Mucorales isolates obtained from an investigation of mucormycosis cases among solid organ transplant recipients.</title>
        <authorList>
            <person name="Nguyen M.H."/>
            <person name="Kaul D."/>
            <person name="Muto C."/>
            <person name="Cheng S.J."/>
            <person name="Richter R.A."/>
            <person name="Bruno V.M."/>
            <person name="Liu G."/>
            <person name="Beyhan S."/>
            <person name="Sundermann A.J."/>
            <person name="Mounaud S."/>
            <person name="Pasculle A.W."/>
            <person name="Nierman W.C."/>
            <person name="Driscoll E."/>
            <person name="Cumbie R."/>
            <person name="Clancy C.J."/>
            <person name="Dupont C.L."/>
        </authorList>
    </citation>
    <scope>NUCLEOTIDE SEQUENCE</scope>
    <source>
        <strain evidence="9">GL11</strain>
    </source>
</reference>
<feature type="transmembrane region" description="Helical" evidence="7">
    <location>
        <begin position="120"/>
        <end position="143"/>
    </location>
</feature>
<accession>A0A9P6WWF4</accession>
<feature type="compositionally biased region" description="Low complexity" evidence="6">
    <location>
        <begin position="1"/>
        <end position="15"/>
    </location>
</feature>
<feature type="domain" description="Major facilitator superfamily (MFS) profile" evidence="8">
    <location>
        <begin position="55"/>
        <end position="210"/>
    </location>
</feature>
<evidence type="ECO:0000313" key="9">
    <source>
        <dbReference type="EMBL" id="KAG1296607.1"/>
    </source>
</evidence>
<dbReference type="GO" id="GO:0012505">
    <property type="term" value="C:endomembrane system"/>
    <property type="evidence" value="ECO:0007669"/>
    <property type="project" value="UniProtKB-SubCell"/>
</dbReference>